<dbReference type="EMBL" id="KZ613912">
    <property type="protein sequence ID" value="PMD51580.1"/>
    <property type="molecule type" value="Genomic_DNA"/>
</dbReference>
<evidence type="ECO:0000313" key="4">
    <source>
        <dbReference type="Proteomes" id="UP000235371"/>
    </source>
</evidence>
<evidence type="ECO:0000256" key="2">
    <source>
        <dbReference type="SAM" id="Phobius"/>
    </source>
</evidence>
<dbReference type="Proteomes" id="UP000235371">
    <property type="component" value="Unassembled WGS sequence"/>
</dbReference>
<evidence type="ECO:0000256" key="1">
    <source>
        <dbReference type="SAM" id="MobiDB-lite"/>
    </source>
</evidence>
<feature type="transmembrane region" description="Helical" evidence="2">
    <location>
        <begin position="967"/>
        <end position="986"/>
    </location>
</feature>
<evidence type="ECO:0000313" key="3">
    <source>
        <dbReference type="EMBL" id="PMD51580.1"/>
    </source>
</evidence>
<keyword evidence="2" id="KW-0812">Transmembrane</keyword>
<gene>
    <name evidence="3" type="ORF">K444DRAFT_620664</name>
</gene>
<dbReference type="GeneID" id="36589834"/>
<sequence length="988" mass="110187">MPAFAEWGPRAVSENKWTAKEFTGRFSRLVDKLHCDLTIAAFTDFEKQVAGTILARKLLLLAEFKKAARSSHYELLQHVQTERDHSVVDNGPDESQIAFADNQSIQGQFEAALSFFQTNSRAFDKFTVGIRRSLYFDTDPAAKFSTIEATVKEAYKTVGSSRQGTSTNQNPDVSATFMIDWELPEFMKYEMRSGEVGPVVTISGSAVYGRAVQCSAYIGENWAEEGPAILGCIERALRSGSGQNEPSAEPRSTRIYVKIPPVERPADDQPKNEITGDLSSLGTPAADLSPGDVMSLDGDLGDTLQAQLYASDEFSESHQLTEITVCGSLKAIEQVACCLTWLTAAMRRSPRTGKLSYSDAIFEDRTALQPILWGCSDAQSMYFAISTTELEPLTDGELGMCWTPLFPCCIIADGWPIPERPDWVPGLEIPLDMLTSISGARVSVRLSSGVILQGESTALVPVSMVSLAPGKRRCLLWHFLQPEDGMSTARVLREFEEIYKLEGSDIRDMQNIRSFVGWTTPAHVCLGHKDFAYDELRLCGPEEYKDPSQNGWVLKEVSFAVQIKVPAFVNTEIRATAAPAYTVPDPRKAKTDLGPAKIGFAGDSKLNAAWTMPVFLYDSQDRRAWLVTRGSAILFILHAMAQRKPPVILTNKNDQALPFAEISSDGGEAAKRAIEGLRDLVICKDEDGVADIRLWEAIRSMHQVLDKIATAFKESTEGCLYGWDLFSMIDPHVPNPIRRHQPLSSSSGIWPRLCEKYPVLFVDGLGDVIIPSDADGLCTEWKAVPPGYDYLCASLHALNSICRQYRPPDLRYFQWLNPSMRLECNEIYSFELNRGQQSINHHKCMHKNSRKCTIHIQKLEIVKDKDSFKEWCQKLSRRELQSSKELPIDGAIVFGIKPRFAWLRRSKQRDQPRDPPLPHVAKGTAVPTNNQPQVHVVLKAPGEEAPLQQRIPLNKAIEPVSRGLCDMFAVTLLSIIISSVFTYFKFRV</sequence>
<reference evidence="3 4" key="1">
    <citation type="submission" date="2016-04" db="EMBL/GenBank/DDBJ databases">
        <title>A degradative enzymes factory behind the ericoid mycorrhizal symbiosis.</title>
        <authorList>
            <consortium name="DOE Joint Genome Institute"/>
            <person name="Martino E."/>
            <person name="Morin E."/>
            <person name="Grelet G."/>
            <person name="Kuo A."/>
            <person name="Kohler A."/>
            <person name="Daghino S."/>
            <person name="Barry K."/>
            <person name="Choi C."/>
            <person name="Cichocki N."/>
            <person name="Clum A."/>
            <person name="Copeland A."/>
            <person name="Hainaut M."/>
            <person name="Haridas S."/>
            <person name="Labutti K."/>
            <person name="Lindquist E."/>
            <person name="Lipzen A."/>
            <person name="Khouja H.-R."/>
            <person name="Murat C."/>
            <person name="Ohm R."/>
            <person name="Olson A."/>
            <person name="Spatafora J."/>
            <person name="Veneault-Fourrey C."/>
            <person name="Henrissat B."/>
            <person name="Grigoriev I."/>
            <person name="Martin F."/>
            <person name="Perotto S."/>
        </authorList>
    </citation>
    <scope>NUCLEOTIDE SEQUENCE [LARGE SCALE GENOMIC DNA]</scope>
    <source>
        <strain evidence="3 4">E</strain>
    </source>
</reference>
<dbReference type="RefSeq" id="XP_024728484.1">
    <property type="nucleotide sequence ID" value="XM_024881757.1"/>
</dbReference>
<keyword evidence="2" id="KW-1133">Transmembrane helix</keyword>
<dbReference type="AlphaFoldDB" id="A0A2J6SLH9"/>
<feature type="region of interest" description="Disordered" evidence="1">
    <location>
        <begin position="906"/>
        <end position="927"/>
    </location>
</feature>
<name>A0A2J6SLH9_9HELO</name>
<dbReference type="OrthoDB" id="3511455at2759"/>
<keyword evidence="4" id="KW-1185">Reference proteome</keyword>
<protein>
    <submittedName>
        <fullName evidence="3">Uncharacterized protein</fullName>
    </submittedName>
</protein>
<accession>A0A2J6SLH9</accession>
<feature type="region of interest" description="Disordered" evidence="1">
    <location>
        <begin position="262"/>
        <end position="284"/>
    </location>
</feature>
<dbReference type="InParanoid" id="A0A2J6SLH9"/>
<keyword evidence="2" id="KW-0472">Membrane</keyword>
<organism evidence="3 4">
    <name type="scientific">Hyaloscypha bicolor E</name>
    <dbReference type="NCBI Taxonomy" id="1095630"/>
    <lineage>
        <taxon>Eukaryota</taxon>
        <taxon>Fungi</taxon>
        <taxon>Dikarya</taxon>
        <taxon>Ascomycota</taxon>
        <taxon>Pezizomycotina</taxon>
        <taxon>Leotiomycetes</taxon>
        <taxon>Helotiales</taxon>
        <taxon>Hyaloscyphaceae</taxon>
        <taxon>Hyaloscypha</taxon>
        <taxon>Hyaloscypha bicolor</taxon>
    </lineage>
</organism>
<proteinExistence type="predicted"/>